<organism evidence="2 3">
    <name type="scientific">Roseateles aquae</name>
    <dbReference type="NCBI Taxonomy" id="3077235"/>
    <lineage>
        <taxon>Bacteria</taxon>
        <taxon>Pseudomonadati</taxon>
        <taxon>Pseudomonadota</taxon>
        <taxon>Betaproteobacteria</taxon>
        <taxon>Burkholderiales</taxon>
        <taxon>Sphaerotilaceae</taxon>
        <taxon>Roseateles</taxon>
    </lineage>
</organism>
<dbReference type="Proteomes" id="UP001246372">
    <property type="component" value="Unassembled WGS sequence"/>
</dbReference>
<dbReference type="PANTHER" id="PTHR43760:SF1">
    <property type="entry name" value="ENDORIBONUCLEASE L-PSP_CHORISMATE MUTASE-LIKE DOMAIN-CONTAINING PROTEIN"/>
    <property type="match status" value="1"/>
</dbReference>
<dbReference type="EMBL" id="JAVXZY010000001">
    <property type="protein sequence ID" value="MDT8998166.1"/>
    <property type="molecule type" value="Genomic_DNA"/>
</dbReference>
<reference evidence="2" key="1">
    <citation type="submission" date="2023-09" db="EMBL/GenBank/DDBJ databases">
        <title>Paucibacter sp. APW11 Genome sequencing and assembly.</title>
        <authorList>
            <person name="Kim I."/>
        </authorList>
    </citation>
    <scope>NUCLEOTIDE SEQUENCE</scope>
    <source>
        <strain evidence="2">APW11</strain>
    </source>
</reference>
<evidence type="ECO:0000259" key="1">
    <source>
        <dbReference type="Pfam" id="PF14588"/>
    </source>
</evidence>
<name>A0ABU3P6H1_9BURK</name>
<dbReference type="Pfam" id="PF14588">
    <property type="entry name" value="YjgF_endoribonc"/>
    <property type="match status" value="1"/>
</dbReference>
<dbReference type="Gene3D" id="3.30.1330.40">
    <property type="entry name" value="RutC-like"/>
    <property type="match status" value="1"/>
</dbReference>
<dbReference type="InterPro" id="IPR035959">
    <property type="entry name" value="RutC-like_sf"/>
</dbReference>
<evidence type="ECO:0000313" key="3">
    <source>
        <dbReference type="Proteomes" id="UP001246372"/>
    </source>
</evidence>
<sequence>MSAEQRLLALGLQLPGSSAPAGNYVAAVQSGALLFLSGKAPSAIDGRLPKGRLGREFDTEQGYQLARSACIELLATLRKELGSLDRVARVVDLHGSLNTTPDFEDHARVLDGASDLLAEVFGAAGLHARSVVGVASLRLGVPLTLKAVVEMHPGSSPQG</sequence>
<feature type="domain" description="Endoribonuclease L-PSP/chorismate mutase-like" evidence="1">
    <location>
        <begin position="4"/>
        <end position="132"/>
    </location>
</feature>
<proteinExistence type="predicted"/>
<evidence type="ECO:0000313" key="2">
    <source>
        <dbReference type="EMBL" id="MDT8998166.1"/>
    </source>
</evidence>
<accession>A0ABU3P6H1</accession>
<keyword evidence="3" id="KW-1185">Reference proteome</keyword>
<dbReference type="RefSeq" id="WP_315648480.1">
    <property type="nucleotide sequence ID" value="NZ_JAVXZY010000001.1"/>
</dbReference>
<dbReference type="CDD" id="cd02199">
    <property type="entry name" value="YjgF_YER057c_UK114_like_1"/>
    <property type="match status" value="1"/>
</dbReference>
<dbReference type="PANTHER" id="PTHR43760">
    <property type="entry name" value="ENDORIBONUCLEASE-RELATED"/>
    <property type="match status" value="1"/>
</dbReference>
<comment type="caution">
    <text evidence="2">The sequence shown here is derived from an EMBL/GenBank/DDBJ whole genome shotgun (WGS) entry which is preliminary data.</text>
</comment>
<dbReference type="InterPro" id="IPR013813">
    <property type="entry name" value="Endoribo_LPSP/chorism_mut-like"/>
</dbReference>
<gene>
    <name evidence="2" type="ORF">RQP53_02630</name>
</gene>
<protein>
    <submittedName>
        <fullName evidence="2">RidA family protein</fullName>
    </submittedName>
</protein>
<dbReference type="SUPFAM" id="SSF55298">
    <property type="entry name" value="YjgF-like"/>
    <property type="match status" value="1"/>
</dbReference>